<protein>
    <submittedName>
        <fullName evidence="1">Uncharacterized protein</fullName>
    </submittedName>
</protein>
<organism evidence="1 2">
    <name type="scientific">Geobacillus subterraneus</name>
    <dbReference type="NCBI Taxonomy" id="129338"/>
    <lineage>
        <taxon>Bacteria</taxon>
        <taxon>Bacillati</taxon>
        <taxon>Bacillota</taxon>
        <taxon>Bacilli</taxon>
        <taxon>Bacillales</taxon>
        <taxon>Anoxybacillaceae</taxon>
        <taxon>Geobacillus</taxon>
    </lineage>
</organism>
<evidence type="ECO:0000313" key="2">
    <source>
        <dbReference type="Proteomes" id="UP000501421"/>
    </source>
</evidence>
<dbReference type="AlphaFoldDB" id="A0A679FTU2"/>
<dbReference type="EMBL" id="AP022557">
    <property type="protein sequence ID" value="BBW95181.1"/>
    <property type="molecule type" value="Genomic_DNA"/>
</dbReference>
<sequence>MHALVDVNDVVYASPLADERALRRFVKAVGLAILIDKAFVFAPEVSPIEDPDPSDCIAENGVP</sequence>
<gene>
    <name evidence="1" type="ORF">GsuE55_00140</name>
</gene>
<evidence type="ECO:0000313" key="1">
    <source>
        <dbReference type="EMBL" id="BBW95181.1"/>
    </source>
</evidence>
<proteinExistence type="predicted"/>
<reference evidence="2" key="1">
    <citation type="journal article" date="2020" name="Microbiol. Resour. Announc.">
        <title>Complete Genome Sequence of Geobacillus sp. Strain E55-1, Isolated from Mine Geyser in Japan.</title>
        <authorList>
            <person name="Miyazaki K."/>
            <person name="Hase E."/>
            <person name="Tokito N."/>
        </authorList>
    </citation>
    <scope>NUCLEOTIDE SEQUENCE [LARGE SCALE GENOMIC DNA]</scope>
    <source>
        <strain evidence="2">E55-1</strain>
    </source>
</reference>
<keyword evidence="2" id="KW-1185">Reference proteome</keyword>
<accession>A0A679FTU2</accession>
<dbReference type="Proteomes" id="UP000501421">
    <property type="component" value="Chromosome"/>
</dbReference>
<name>A0A679FTU2_9BACL</name>